<dbReference type="RefSeq" id="XP_014486217.1">
    <property type="nucleotide sequence ID" value="XM_014630731.1"/>
</dbReference>
<dbReference type="KEGG" id="dqu:106750389"/>
<protein>
    <submittedName>
        <fullName evidence="2 3">Uncharacterized protein LOC106750389</fullName>
    </submittedName>
</protein>
<accession>A0A6P3Y871</accession>
<evidence type="ECO:0000313" key="3">
    <source>
        <dbReference type="RefSeq" id="XP_014486217.1"/>
    </source>
</evidence>
<evidence type="ECO:0000313" key="1">
    <source>
        <dbReference type="Proteomes" id="UP000515204"/>
    </source>
</evidence>
<evidence type="ECO:0000313" key="4">
    <source>
        <dbReference type="RefSeq" id="XP_014486221.1"/>
    </source>
</evidence>
<dbReference type="RefSeq" id="XP_014486211.1">
    <property type="nucleotide sequence ID" value="XM_014630725.1"/>
</dbReference>
<dbReference type="OrthoDB" id="7682106at2759"/>
<evidence type="ECO:0000313" key="2">
    <source>
        <dbReference type="RefSeq" id="XP_014486211.1"/>
    </source>
</evidence>
<name>A0A6P3Y871_DINQU</name>
<dbReference type="AlphaFoldDB" id="A0A6P3Y871"/>
<keyword evidence="1" id="KW-1185">Reference proteome</keyword>
<dbReference type="GeneID" id="106750389"/>
<dbReference type="Proteomes" id="UP000515204">
    <property type="component" value="Unplaced"/>
</dbReference>
<organism evidence="1 3">
    <name type="scientific">Dinoponera quadriceps</name>
    <name type="common">South American ant</name>
    <dbReference type="NCBI Taxonomy" id="609295"/>
    <lineage>
        <taxon>Eukaryota</taxon>
        <taxon>Metazoa</taxon>
        <taxon>Ecdysozoa</taxon>
        <taxon>Arthropoda</taxon>
        <taxon>Hexapoda</taxon>
        <taxon>Insecta</taxon>
        <taxon>Pterygota</taxon>
        <taxon>Neoptera</taxon>
        <taxon>Endopterygota</taxon>
        <taxon>Hymenoptera</taxon>
        <taxon>Apocrita</taxon>
        <taxon>Aculeata</taxon>
        <taxon>Formicoidea</taxon>
        <taxon>Formicidae</taxon>
        <taxon>Ponerinae</taxon>
        <taxon>Ponerini</taxon>
        <taxon>Dinoponera</taxon>
    </lineage>
</organism>
<reference evidence="2 3" key="1">
    <citation type="submission" date="2025-04" db="UniProtKB">
        <authorList>
            <consortium name="RefSeq"/>
        </authorList>
    </citation>
    <scope>IDENTIFICATION</scope>
</reference>
<proteinExistence type="predicted"/>
<dbReference type="RefSeq" id="XP_014486221.1">
    <property type="nucleotide sequence ID" value="XM_014630735.1"/>
</dbReference>
<sequence length="104" mass="11525">MASQKSTDNEIGINIQNTLLAINDVTVKIKKELELIEELVSKNGHLLTAVKTANLTLSKKAQEMGVNVEDVNIMESAGKLQQDLLDVTSLDITERLNQMDTRDM</sequence>
<gene>
    <name evidence="2 3 4" type="primary">LOC106750389</name>
</gene>